<dbReference type="Pfam" id="PF20415">
    <property type="entry name" value="DUF6699"/>
    <property type="match status" value="1"/>
</dbReference>
<accession>A0A164Y0L6</accession>
<evidence type="ECO:0000259" key="1">
    <source>
        <dbReference type="Pfam" id="PF20415"/>
    </source>
</evidence>
<gene>
    <name evidence="2" type="ORF">SISNIDRAFT_547866</name>
</gene>
<sequence length="283" mass="31258">MGKHRGNHRQWTWRAEDFAPSHASSQVSTFPTSYALFQDQPSIPSYATHEVPYRVPRTTAGGALLPPQIMPTDLVPPPPYYTHEDAVISSARPPPSLAPQSLLADRFSSYTLGGPTSQSTHLQASEELHPLLSLVDRSWRFDLTRPINEIIFFNPALAEEINQPATNPPSRRRIISCSSVDWPIVVERFDGGPITVWDVFAALAAGMSQPVSTGEWARASTRARSRAAQALRDRAPHTVQSSNAVPPISRGDFLGSRRLFGGLTVDARREGVWRLHTLDVDSH</sequence>
<name>A0A164Y0L6_9AGAM</name>
<dbReference type="EMBL" id="KV419399">
    <property type="protein sequence ID" value="KZS96466.1"/>
    <property type="molecule type" value="Genomic_DNA"/>
</dbReference>
<keyword evidence="3" id="KW-1185">Reference proteome</keyword>
<evidence type="ECO:0000313" key="3">
    <source>
        <dbReference type="Proteomes" id="UP000076722"/>
    </source>
</evidence>
<evidence type="ECO:0000313" key="2">
    <source>
        <dbReference type="EMBL" id="KZS96466.1"/>
    </source>
</evidence>
<protein>
    <recommendedName>
        <fullName evidence="1">DUF6699 domain-containing protein</fullName>
    </recommendedName>
</protein>
<reference evidence="2 3" key="1">
    <citation type="journal article" date="2016" name="Mol. Biol. Evol.">
        <title>Comparative Genomics of Early-Diverging Mushroom-Forming Fungi Provides Insights into the Origins of Lignocellulose Decay Capabilities.</title>
        <authorList>
            <person name="Nagy L.G."/>
            <person name="Riley R."/>
            <person name="Tritt A."/>
            <person name="Adam C."/>
            <person name="Daum C."/>
            <person name="Floudas D."/>
            <person name="Sun H."/>
            <person name="Yadav J.S."/>
            <person name="Pangilinan J."/>
            <person name="Larsson K.H."/>
            <person name="Matsuura K."/>
            <person name="Barry K."/>
            <person name="Labutti K."/>
            <person name="Kuo R."/>
            <person name="Ohm R.A."/>
            <person name="Bhattacharya S.S."/>
            <person name="Shirouzu T."/>
            <person name="Yoshinaga Y."/>
            <person name="Martin F.M."/>
            <person name="Grigoriev I.V."/>
            <person name="Hibbett D.S."/>
        </authorList>
    </citation>
    <scope>NUCLEOTIDE SEQUENCE [LARGE SCALE GENOMIC DNA]</scope>
    <source>
        <strain evidence="2 3">HHB9708</strain>
    </source>
</reference>
<feature type="domain" description="DUF6699" evidence="1">
    <location>
        <begin position="140"/>
        <end position="265"/>
    </location>
</feature>
<dbReference type="Proteomes" id="UP000076722">
    <property type="component" value="Unassembled WGS sequence"/>
</dbReference>
<dbReference type="AlphaFoldDB" id="A0A164Y0L6"/>
<dbReference type="InterPro" id="IPR046522">
    <property type="entry name" value="DUF6699"/>
</dbReference>
<proteinExistence type="predicted"/>
<organism evidence="2 3">
    <name type="scientific">Sistotremastrum niveocremeum HHB9708</name>
    <dbReference type="NCBI Taxonomy" id="1314777"/>
    <lineage>
        <taxon>Eukaryota</taxon>
        <taxon>Fungi</taxon>
        <taxon>Dikarya</taxon>
        <taxon>Basidiomycota</taxon>
        <taxon>Agaricomycotina</taxon>
        <taxon>Agaricomycetes</taxon>
        <taxon>Sistotremastrales</taxon>
        <taxon>Sistotremastraceae</taxon>
        <taxon>Sertulicium</taxon>
        <taxon>Sertulicium niveocremeum</taxon>
    </lineage>
</organism>